<dbReference type="EMBL" id="JAQMHB010000001">
    <property type="protein sequence ID" value="MDS9992449.1"/>
    <property type="molecule type" value="Genomic_DNA"/>
</dbReference>
<dbReference type="InterPro" id="IPR001375">
    <property type="entry name" value="Peptidase_S9_cat"/>
</dbReference>
<evidence type="ECO:0000313" key="5">
    <source>
        <dbReference type="EMBL" id="MDS9992449.1"/>
    </source>
</evidence>
<dbReference type="PANTHER" id="PTHR42776:SF28">
    <property type="entry name" value="GLUTAMYL ENDOPEPTIDASE, CHLOROPLASTIC-RELATED"/>
    <property type="match status" value="1"/>
</dbReference>
<keyword evidence="1" id="KW-0378">Hydrolase</keyword>
<dbReference type="InterPro" id="IPR029058">
    <property type="entry name" value="AB_hydrolase_fold"/>
</dbReference>
<keyword evidence="6" id="KW-1185">Reference proteome</keyword>
<accession>A0ABU2I2T1</accession>
<dbReference type="Gene3D" id="3.40.50.1820">
    <property type="entry name" value="alpha/beta hydrolase"/>
    <property type="match status" value="1"/>
</dbReference>
<comment type="caution">
    <text evidence="5">The sequence shown here is derived from an EMBL/GenBank/DDBJ whole genome shotgun (WGS) entry which is preliminary data.</text>
</comment>
<dbReference type="InterPro" id="IPR011042">
    <property type="entry name" value="6-blade_b-propeller_TolB-like"/>
</dbReference>
<organism evidence="5 6">
    <name type="scientific">Xanthomonas hawaiiensis</name>
    <dbReference type="NCBI Taxonomy" id="3003247"/>
    <lineage>
        <taxon>Bacteria</taxon>
        <taxon>Pseudomonadati</taxon>
        <taxon>Pseudomonadota</taxon>
        <taxon>Gammaproteobacteria</taxon>
        <taxon>Lysobacterales</taxon>
        <taxon>Lysobacteraceae</taxon>
        <taxon>Xanthomonas</taxon>
    </lineage>
</organism>
<dbReference type="PANTHER" id="PTHR42776">
    <property type="entry name" value="SERINE PEPTIDASE S9 FAMILY MEMBER"/>
    <property type="match status" value="1"/>
</dbReference>
<feature type="chain" id="PRO_5045568971" evidence="3">
    <location>
        <begin position="35"/>
        <end position="851"/>
    </location>
</feature>
<name>A0ABU2I2T1_9XANT</name>
<evidence type="ECO:0000259" key="4">
    <source>
        <dbReference type="Pfam" id="PF00326"/>
    </source>
</evidence>
<evidence type="ECO:0000256" key="2">
    <source>
        <dbReference type="SAM" id="MobiDB-lite"/>
    </source>
</evidence>
<reference evidence="5 6" key="1">
    <citation type="submission" date="2023-01" db="EMBL/GenBank/DDBJ databases">
        <title>Xanthomonas hawaiianensis sp. nov. isolated from Araceae family in Hawaii.</title>
        <authorList>
            <person name="Chunag S.-C."/>
            <person name="Dobhal S."/>
            <person name="Alvarez A."/>
            <person name="Arif M."/>
        </authorList>
    </citation>
    <scope>NUCLEOTIDE SEQUENCE [LARGE SCALE GENOMIC DNA]</scope>
    <source>
        <strain evidence="5 6">A2111</strain>
    </source>
</reference>
<protein>
    <submittedName>
        <fullName evidence="5">Prolyl oligopeptidase family serine peptidase</fullName>
    </submittedName>
</protein>
<evidence type="ECO:0000256" key="1">
    <source>
        <dbReference type="ARBA" id="ARBA00022801"/>
    </source>
</evidence>
<gene>
    <name evidence="5" type="ORF">PNQ69_06680</name>
</gene>
<feature type="signal peptide" evidence="3">
    <location>
        <begin position="1"/>
        <end position="34"/>
    </location>
</feature>
<keyword evidence="3" id="KW-0732">Signal</keyword>
<dbReference type="SUPFAM" id="SSF82171">
    <property type="entry name" value="DPP6 N-terminal domain-like"/>
    <property type="match status" value="1"/>
</dbReference>
<evidence type="ECO:0000256" key="3">
    <source>
        <dbReference type="SAM" id="SignalP"/>
    </source>
</evidence>
<sequence length="851" mass="92648">MNQITVRGRRRVARPVCGLLCAALAAGGSAAADAAPASAAAFASADAADSGYQLPSAPLQAIVDAPRPPQLSLSPRRDLAAMLQLPALPGIAQVAQPELKLAGLRIHPRTRSQSRFAFGDKLWLLRIADGSELRIEGLPSPLSIAGMAWAPDQRHLAFNRVDARSGANELWVVDIAALRARRVADRLNTVSGEGYAWMPDSRQLLVLLQPPEQGAAPPADAVPTGPAAQQTAGGGATALRTYQDLLKNEADARQFDDQLRAQPALVDVDGRQQRIASPDLYLSLAPSPDGRYLLAQRLQRPFSYLVPASGFPRTIEVLDRAGKPVHTVAQLPLVEGLPTGNDAVRTGVRDIDWRSDAPATLVWAEAQDGGDPAREAAVRDAVRMQAAPFTAPPVTLARLQSRFAGIFWVRGDLALIDEFWWKTRQTKQWRVAPDHPAQAPQLLVQRSQEDRYADPGTPVTERDAAGNPRLLIAADGHSLFLRGEGASPQGDRPFLDRYDLDTRHSTRLFQSQAPYYAVPQALLDDSGQRLLITRETPQEPRNFYRLDSANAEPVALTRFPHPTPQLRDVHKEQIRYRRKDGVELTATLLLPPGYDAKRDGPLPMLMWAYPGEFKSADAASQVTDSPYRFNAIGYWGPQAFLALGYAVLNDPSMPIVGEGAREPNDTYVEQLVADAQAAVDEVVRRGVADRDRIAIGGHSYGAFMTANLLAHTRLFKAGIARSGAYNRSLTPFGFQSEERTYWQAQPVYQAMSPFNYADRIKDPLLLIHGAEDNNSGTFPIQSERMYAAIKGNGGTARLVMLPNEAHAYRARESVLQMLAESERWLRTYLGPAPTPNSMPAAAAAAAGAASP</sequence>
<proteinExistence type="predicted"/>
<dbReference type="SUPFAM" id="SSF53474">
    <property type="entry name" value="alpha/beta-Hydrolases"/>
    <property type="match status" value="1"/>
</dbReference>
<dbReference type="Gene3D" id="2.120.10.30">
    <property type="entry name" value="TolB, C-terminal domain"/>
    <property type="match status" value="1"/>
</dbReference>
<feature type="region of interest" description="Disordered" evidence="2">
    <location>
        <begin position="212"/>
        <end position="234"/>
    </location>
</feature>
<dbReference type="Pfam" id="PF00326">
    <property type="entry name" value="Peptidase_S9"/>
    <property type="match status" value="1"/>
</dbReference>
<feature type="domain" description="Peptidase S9 prolyl oligopeptidase catalytic" evidence="4">
    <location>
        <begin position="670"/>
        <end position="830"/>
    </location>
</feature>
<dbReference type="Proteomes" id="UP001260534">
    <property type="component" value="Unassembled WGS sequence"/>
</dbReference>
<evidence type="ECO:0000313" key="6">
    <source>
        <dbReference type="Proteomes" id="UP001260534"/>
    </source>
</evidence>